<keyword evidence="2" id="KW-1185">Reference proteome</keyword>
<protein>
    <submittedName>
        <fullName evidence="1">Uncharacterized protein</fullName>
    </submittedName>
</protein>
<organism evidence="1 2">
    <name type="scientific">Mycena metata</name>
    <dbReference type="NCBI Taxonomy" id="1033252"/>
    <lineage>
        <taxon>Eukaryota</taxon>
        <taxon>Fungi</taxon>
        <taxon>Dikarya</taxon>
        <taxon>Basidiomycota</taxon>
        <taxon>Agaricomycotina</taxon>
        <taxon>Agaricomycetes</taxon>
        <taxon>Agaricomycetidae</taxon>
        <taxon>Agaricales</taxon>
        <taxon>Marasmiineae</taxon>
        <taxon>Mycenaceae</taxon>
        <taxon>Mycena</taxon>
    </lineage>
</organism>
<gene>
    <name evidence="1" type="ORF">B0H16DRAFT_1485029</name>
</gene>
<accession>A0AAD7GLC0</accession>
<name>A0AAD7GLC0_9AGAR</name>
<reference evidence="1" key="1">
    <citation type="submission" date="2023-03" db="EMBL/GenBank/DDBJ databases">
        <title>Massive genome expansion in bonnet fungi (Mycena s.s.) driven by repeated elements and novel gene families across ecological guilds.</title>
        <authorList>
            <consortium name="Lawrence Berkeley National Laboratory"/>
            <person name="Harder C.B."/>
            <person name="Miyauchi S."/>
            <person name="Viragh M."/>
            <person name="Kuo A."/>
            <person name="Thoen E."/>
            <person name="Andreopoulos B."/>
            <person name="Lu D."/>
            <person name="Skrede I."/>
            <person name="Drula E."/>
            <person name="Henrissat B."/>
            <person name="Morin E."/>
            <person name="Kohler A."/>
            <person name="Barry K."/>
            <person name="LaButti K."/>
            <person name="Morin E."/>
            <person name="Salamov A."/>
            <person name="Lipzen A."/>
            <person name="Mereny Z."/>
            <person name="Hegedus B."/>
            <person name="Baldrian P."/>
            <person name="Stursova M."/>
            <person name="Weitz H."/>
            <person name="Taylor A."/>
            <person name="Grigoriev I.V."/>
            <person name="Nagy L.G."/>
            <person name="Martin F."/>
            <person name="Kauserud H."/>
        </authorList>
    </citation>
    <scope>NUCLEOTIDE SEQUENCE</scope>
    <source>
        <strain evidence="1">CBHHK182m</strain>
    </source>
</reference>
<evidence type="ECO:0000313" key="1">
    <source>
        <dbReference type="EMBL" id="KAJ7696340.1"/>
    </source>
</evidence>
<comment type="caution">
    <text evidence="1">The sequence shown here is derived from an EMBL/GenBank/DDBJ whole genome shotgun (WGS) entry which is preliminary data.</text>
</comment>
<proteinExistence type="predicted"/>
<sequence>MDNGTHSEAEYIPNGPPEESIFTSFGGGMFAGSQHFNIGGGTFNNTTNHFHPAPTEAPNFRTIPMGDIDLQQELMVTGHSGLVSHRRAQNCVRRVYSAKMDGLNKDWTVAMYEGDGAEEAWQHDVEIYMSLRVAGVGFRTDSEPEPNPNRTSVEVRGSAKVLRSQTDPTSLHTWQRMLVLKYVGASLDAAHIHVPEVPGWH</sequence>
<dbReference type="AlphaFoldDB" id="A0AAD7GLC0"/>
<dbReference type="EMBL" id="JARKIB010000632">
    <property type="protein sequence ID" value="KAJ7696340.1"/>
    <property type="molecule type" value="Genomic_DNA"/>
</dbReference>
<evidence type="ECO:0000313" key="2">
    <source>
        <dbReference type="Proteomes" id="UP001215598"/>
    </source>
</evidence>
<dbReference type="Proteomes" id="UP001215598">
    <property type="component" value="Unassembled WGS sequence"/>
</dbReference>